<reference evidence="1 2" key="1">
    <citation type="journal article" date="2010" name="Stand. Genomic Sci.">
        <title>Complete genome sequence of Vulcanisaeta distributa type strain (IC-017).</title>
        <authorList>
            <person name="Mavromatis K."/>
            <person name="Sikorski J."/>
            <person name="Pabst E."/>
            <person name="Teshima H."/>
            <person name="Lapidus A."/>
            <person name="Lucas S."/>
            <person name="Nolan M."/>
            <person name="Glavina Del Rio T."/>
            <person name="Cheng J.F."/>
            <person name="Bruce D."/>
            <person name="Goodwin L."/>
            <person name="Pitluck S."/>
            <person name="Liolios K."/>
            <person name="Ivanova N."/>
            <person name="Mikhailova N."/>
            <person name="Pati A."/>
            <person name="Chen A."/>
            <person name="Palaniappan K."/>
            <person name="Land M."/>
            <person name="Hauser L."/>
            <person name="Chang Y.J."/>
            <person name="Jeffries C.D."/>
            <person name="Rohde M."/>
            <person name="Spring S."/>
            <person name="Goker M."/>
            <person name="Wirth R."/>
            <person name="Woyke T."/>
            <person name="Bristow J."/>
            <person name="Eisen J.A."/>
            <person name="Markowitz V."/>
            <person name="Hugenholtz P."/>
            <person name="Klenk H.P."/>
            <person name="Kyrpides N.C."/>
        </authorList>
    </citation>
    <scope>NUCLEOTIDE SEQUENCE [LARGE SCALE GENOMIC DNA]</scope>
    <source>
        <strain evidence="2">DSM 14429 / JCM 11212 / NBRC 100878 / IC-017</strain>
    </source>
</reference>
<dbReference type="STRING" id="572478.Vdis_2533"/>
<keyword evidence="2" id="KW-1185">Reference proteome</keyword>
<dbReference type="AlphaFoldDB" id="E1QS65"/>
<dbReference type="KEGG" id="vdi:Vdis_2533"/>
<evidence type="ECO:0000313" key="1">
    <source>
        <dbReference type="EMBL" id="ADN51897.1"/>
    </source>
</evidence>
<sequence length="173" mass="19300">MSYLIRLSSDIGELRIWVATVILTRPINDEIVSRIKSMVSECPNSLITIVPANKVLSPWHMIYPAYLSLRDSLRGFSRFRDPGLGALTYMVGTTQLKRGLSIMNPVGNAQLSIIIMGVNDCVRELVSKVVDVLRDSIEDLVIGVGCHKAYDGLFKSIDDFMTALISRYISEFT</sequence>
<accession>E1QS65</accession>
<dbReference type="EMBL" id="CP002100">
    <property type="protein sequence ID" value="ADN51897.1"/>
    <property type="molecule type" value="Genomic_DNA"/>
</dbReference>
<reference evidence="2" key="2">
    <citation type="journal article" date="2010" name="Stand. Genomic Sci.">
        <title>Complete genome sequence of Vulcanisaeta distributa type strain (IC-017T).</title>
        <authorList>
            <person name="Mavromatis K."/>
            <person name="Sikorski J."/>
            <person name="Pabst E."/>
            <person name="Teshima H."/>
            <person name="Lapidus A."/>
            <person name="Lucas S."/>
            <person name="Nolan M."/>
            <person name="Glavina Del Rio T."/>
            <person name="Cheng J."/>
            <person name="Bruce D."/>
            <person name="Goodwin L."/>
            <person name="Pitluck S."/>
            <person name="Liolios K."/>
            <person name="Ivanova N."/>
            <person name="Mikhailova N."/>
            <person name="Pati A."/>
            <person name="Chen A."/>
            <person name="Palaniappan K."/>
            <person name="Land M."/>
            <person name="Hauser L."/>
            <person name="Chang Y."/>
            <person name="Jeffries C."/>
            <person name="Rohde M."/>
            <person name="Spring S."/>
            <person name="Goker M."/>
            <person name="Wirth R."/>
            <person name="Woyke T."/>
            <person name="Bristow J."/>
            <person name="Eisen J."/>
            <person name="Markowitz V."/>
            <person name="Hugenholtz P."/>
            <person name="Klenk H."/>
            <person name="Kyrpides N."/>
        </authorList>
    </citation>
    <scope>NUCLEOTIDE SEQUENCE [LARGE SCALE GENOMIC DNA]</scope>
    <source>
        <strain evidence="2">DSM 14429 / JCM 11212 / NBRC 100878 / IC-017</strain>
    </source>
</reference>
<gene>
    <name evidence="1" type="ordered locus">Vdis_2533</name>
</gene>
<protein>
    <submittedName>
        <fullName evidence="1">Uncharacterized protein</fullName>
    </submittedName>
</protein>
<dbReference type="OrthoDB" id="27451at2157"/>
<dbReference type="Proteomes" id="UP000006681">
    <property type="component" value="Chromosome"/>
</dbReference>
<dbReference type="eggNOG" id="arCOG13937">
    <property type="taxonomic scope" value="Archaea"/>
</dbReference>
<dbReference type="RefSeq" id="WP_013337622.1">
    <property type="nucleotide sequence ID" value="NC_014537.1"/>
</dbReference>
<name>E1QS65_VULDI</name>
<evidence type="ECO:0000313" key="2">
    <source>
        <dbReference type="Proteomes" id="UP000006681"/>
    </source>
</evidence>
<dbReference type="GeneID" id="9753493"/>
<dbReference type="HOGENOM" id="CLU_1544279_0_0_2"/>
<organism evidence="1 2">
    <name type="scientific">Vulcanisaeta distributa (strain DSM 14429 / JCM 11212 / NBRC 100878 / IC-017)</name>
    <dbReference type="NCBI Taxonomy" id="572478"/>
    <lineage>
        <taxon>Archaea</taxon>
        <taxon>Thermoproteota</taxon>
        <taxon>Thermoprotei</taxon>
        <taxon>Thermoproteales</taxon>
        <taxon>Thermoproteaceae</taxon>
        <taxon>Vulcanisaeta</taxon>
    </lineage>
</organism>
<proteinExistence type="predicted"/>